<dbReference type="InterPro" id="IPR050080">
    <property type="entry name" value="RNase_PH"/>
</dbReference>
<dbReference type="CDD" id="cd00515">
    <property type="entry name" value="HAM1"/>
    <property type="match status" value="1"/>
</dbReference>
<evidence type="ECO:0000256" key="9">
    <source>
        <dbReference type="ARBA" id="ARBA00022801"/>
    </source>
</evidence>
<evidence type="ECO:0000259" key="16">
    <source>
        <dbReference type="Pfam" id="PF03725"/>
    </source>
</evidence>
<dbReference type="Gene3D" id="3.30.230.70">
    <property type="entry name" value="GHMP Kinase, N-terminal domain"/>
    <property type="match status" value="1"/>
</dbReference>
<dbReference type="NCBIfam" id="TIGR01966">
    <property type="entry name" value="RNasePH"/>
    <property type="match status" value="1"/>
</dbReference>
<feature type="binding site" evidence="13">
    <location>
        <position position="315"/>
    </location>
    <ligand>
        <name>substrate</name>
    </ligand>
</feature>
<feature type="binding site" evidence="13">
    <location>
        <position position="420"/>
    </location>
    <ligand>
        <name>substrate</name>
    </ligand>
</feature>
<keyword evidence="6 12" id="KW-0548">Nucleotidyltransferase</keyword>
<proteinExistence type="inferred from homology"/>
<dbReference type="EC" id="3.6.1.66" evidence="13"/>
<dbReference type="SUPFAM" id="SSF52972">
    <property type="entry name" value="ITPase-like"/>
    <property type="match status" value="1"/>
</dbReference>
<accession>A0ABS3HB79</accession>
<dbReference type="NCBIfam" id="NF011397">
    <property type="entry name" value="PRK14822.1"/>
    <property type="match status" value="1"/>
</dbReference>
<dbReference type="EMBL" id="JAFLVR010000001">
    <property type="protein sequence ID" value="MBO0450718.1"/>
    <property type="molecule type" value="Genomic_DNA"/>
</dbReference>
<feature type="domain" description="Exoribonuclease phosphorolytic" evidence="15">
    <location>
        <begin position="10"/>
        <end position="140"/>
    </location>
</feature>
<keyword evidence="11" id="KW-0694">RNA-binding</keyword>
<dbReference type="NCBIfam" id="TIGR00042">
    <property type="entry name" value="RdgB/HAM1 family non-canonical purine NTP pyrophosphatase"/>
    <property type="match status" value="1"/>
</dbReference>
<dbReference type="PANTHER" id="PTHR11953:SF0">
    <property type="entry name" value="EXOSOME COMPLEX COMPONENT RRP41"/>
    <property type="match status" value="1"/>
</dbReference>
<dbReference type="InterPro" id="IPR002381">
    <property type="entry name" value="RNase_PH_bac-type"/>
</dbReference>
<evidence type="ECO:0000256" key="3">
    <source>
        <dbReference type="ARBA" id="ARBA00022555"/>
    </source>
</evidence>
<evidence type="ECO:0000256" key="8">
    <source>
        <dbReference type="ARBA" id="ARBA00022741"/>
    </source>
</evidence>
<comment type="subunit">
    <text evidence="13">Homodimer.</text>
</comment>
<feature type="binding site" evidence="13">
    <location>
        <position position="285"/>
    </location>
    <ligand>
        <name>Mg(2+)</name>
        <dbReference type="ChEBI" id="CHEBI:18420"/>
    </ligand>
</feature>
<keyword evidence="18" id="KW-1185">Reference proteome</keyword>
<keyword evidence="8 13" id="KW-0547">Nucleotide-binding</keyword>
<evidence type="ECO:0000313" key="18">
    <source>
        <dbReference type="Proteomes" id="UP000664495"/>
    </source>
</evidence>
<comment type="caution">
    <text evidence="17">The sequence shown here is derived from an EMBL/GenBank/DDBJ whole genome shotgun (WGS) entry which is preliminary data.</text>
</comment>
<keyword evidence="9 13" id="KW-0378">Hydrolase</keyword>
<keyword evidence="13" id="KW-0546">Nucleotide metabolism</keyword>
<keyword evidence="3 12" id="KW-0820">tRNA-binding</keyword>
<dbReference type="InterPro" id="IPR015847">
    <property type="entry name" value="ExoRNase_PH_dom2"/>
</dbReference>
<evidence type="ECO:0000256" key="13">
    <source>
        <dbReference type="HAMAP-Rule" id="MF_01405"/>
    </source>
</evidence>
<keyword evidence="2 12" id="KW-0698">rRNA processing</keyword>
<dbReference type="InterPro" id="IPR029001">
    <property type="entry name" value="ITPase-like_fam"/>
</dbReference>
<dbReference type="Proteomes" id="UP000664495">
    <property type="component" value="Unassembled WGS sequence"/>
</dbReference>
<dbReference type="Gene3D" id="3.90.950.10">
    <property type="match status" value="1"/>
</dbReference>
<dbReference type="InterPro" id="IPR002637">
    <property type="entry name" value="RdgB/HAM1"/>
</dbReference>
<dbReference type="HAMAP" id="MF_01405">
    <property type="entry name" value="Non_canon_purine_NTPase"/>
    <property type="match status" value="1"/>
</dbReference>
<evidence type="ECO:0000256" key="11">
    <source>
        <dbReference type="ARBA" id="ARBA00022884"/>
    </source>
</evidence>
<dbReference type="InterPro" id="IPR036345">
    <property type="entry name" value="ExoRNase_PH_dom2_sf"/>
</dbReference>
<dbReference type="InterPro" id="IPR027408">
    <property type="entry name" value="PNPase/RNase_PH_dom_sf"/>
</dbReference>
<evidence type="ECO:0000256" key="1">
    <source>
        <dbReference type="ARBA" id="ARBA00006678"/>
    </source>
</evidence>
<comment type="similarity">
    <text evidence="1 12">Belongs to the RNase PH family.</text>
</comment>
<dbReference type="SUPFAM" id="SSF55666">
    <property type="entry name" value="Ribonuclease PH domain 2-like"/>
    <property type="match status" value="1"/>
</dbReference>
<dbReference type="CDD" id="cd11362">
    <property type="entry name" value="RNase_PH_bact"/>
    <property type="match status" value="1"/>
</dbReference>
<feature type="binding site" evidence="12">
    <location>
        <begin position="124"/>
        <end position="126"/>
    </location>
    <ligand>
        <name>phosphate</name>
        <dbReference type="ChEBI" id="CHEBI:43474"/>
        <note>substrate</note>
    </ligand>
</feature>
<evidence type="ECO:0000256" key="2">
    <source>
        <dbReference type="ARBA" id="ARBA00022552"/>
    </source>
</evidence>
<sequence length="445" mass="48839">MRHDGRAVQQLRPIKIETNVFKHPEGSVVITFGDTKVICSATLEESVPPFLRGSGNGWVTAEYSMLPRATNTRNRRESAKGKLTGRTMEIQRLIGRSLRAVVDLEKLGERSIIVDCDVIQADGGTRTASITGGFVALRLAVNKLLANGELAEDPINEHLAAISVGILPDGTVVTDLDYQEDSSAAVDMNLVMTEAGRFVEIQGTGEEATFDDNELNALILHGKGAIEELIAYQKEALFNEVKTEEKTIVIATRNPGKANEFAALFAKEGYQTKTLLDYPDLPDVEETGTTFEENARLKAETIAQLLQQPVLADDSGLVVDALNGMPGIFSARFAGERKSDAANNAKLLHELTDVSDEKRTAHFHCTLVFAAPQKDSLVVEADWEGRIGRIPQGDNGFGYDPLFIVPGYEKTSAELTSEEKNEISHRGMAVKELERVWKNWLEENK</sequence>
<dbReference type="Pfam" id="PF03725">
    <property type="entry name" value="RNase_PH_C"/>
    <property type="match status" value="1"/>
</dbReference>
<comment type="function">
    <text evidence="12">Phosphorolytic 3'-5' exoribonuclease that plays an important role in tRNA 3'-end maturation. Removes nucleotide residues following the 3'-CCA terminus of tRNAs; can also add nucleotides to the ends of RNA molecules by using nucleoside diphosphates as substrates, but this may not be physiologically important. Probably plays a role in initiation of 16S rRNA degradation (leading to ribosome degradation) during starvation.</text>
</comment>
<feature type="active site" description="Proton acceptor" evidence="13">
    <location>
        <position position="314"/>
    </location>
</feature>
<evidence type="ECO:0000256" key="4">
    <source>
        <dbReference type="ARBA" id="ARBA00022679"/>
    </source>
</evidence>
<evidence type="ECO:0000259" key="15">
    <source>
        <dbReference type="Pfam" id="PF01138"/>
    </source>
</evidence>
<keyword evidence="5 12" id="KW-0819">tRNA processing</keyword>
<dbReference type="InterPro" id="IPR001247">
    <property type="entry name" value="ExoRNase_PH_dom1"/>
</dbReference>
<feature type="binding site" evidence="13">
    <location>
        <begin position="252"/>
        <end position="257"/>
    </location>
    <ligand>
        <name>substrate</name>
    </ligand>
</feature>
<name>A0ABS3HB79_9ENTE</name>
<keyword evidence="4 12" id="KW-0808">Transferase</keyword>
<gene>
    <name evidence="12 17" type="primary">rph</name>
    <name evidence="17" type="ORF">JZO85_00455</name>
</gene>
<evidence type="ECO:0000256" key="10">
    <source>
        <dbReference type="ARBA" id="ARBA00022842"/>
    </source>
</evidence>
<reference evidence="17 18" key="1">
    <citation type="submission" date="2021-03" db="EMBL/GenBank/DDBJ databases">
        <title>Enterococcal diversity collection.</title>
        <authorList>
            <person name="Gilmore M.S."/>
            <person name="Schwartzman J."/>
            <person name="Van Tyne D."/>
            <person name="Martin M."/>
            <person name="Earl A.M."/>
            <person name="Manson A.L."/>
            <person name="Straub T."/>
            <person name="Salamzade R."/>
            <person name="Saavedra J."/>
            <person name="Lebreton F."/>
            <person name="Prichula J."/>
            <person name="Schaufler K."/>
            <person name="Gaca A."/>
            <person name="Sgardioli B."/>
            <person name="Wagenaar J."/>
            <person name="Strong T."/>
        </authorList>
    </citation>
    <scope>NUCLEOTIDE SEQUENCE [LARGE SCALE GENOMIC DNA]</scope>
    <source>
        <strain evidence="17 18">MJM16</strain>
    </source>
</reference>
<feature type="binding site" evidence="13">
    <location>
        <begin position="425"/>
        <end position="426"/>
    </location>
    <ligand>
        <name>substrate</name>
    </ligand>
</feature>
<comment type="catalytic activity">
    <reaction evidence="13">
        <text>ITP + H2O = IMP + diphosphate + H(+)</text>
        <dbReference type="Rhea" id="RHEA:29399"/>
        <dbReference type="ChEBI" id="CHEBI:15377"/>
        <dbReference type="ChEBI" id="CHEBI:15378"/>
        <dbReference type="ChEBI" id="CHEBI:33019"/>
        <dbReference type="ChEBI" id="CHEBI:58053"/>
        <dbReference type="ChEBI" id="CHEBI:61402"/>
        <dbReference type="EC" id="3.6.1.66"/>
    </reaction>
</comment>
<dbReference type="InterPro" id="IPR020922">
    <property type="entry name" value="dITP/XTP_pyrophosphatase"/>
</dbReference>
<dbReference type="Pfam" id="PF01725">
    <property type="entry name" value="Ham1p_like"/>
    <property type="match status" value="1"/>
</dbReference>
<feature type="binding site" evidence="13">
    <location>
        <begin position="397"/>
        <end position="400"/>
    </location>
    <ligand>
        <name>substrate</name>
    </ligand>
</feature>
<dbReference type="SUPFAM" id="SSF54211">
    <property type="entry name" value="Ribosomal protein S5 domain 2-like"/>
    <property type="match status" value="1"/>
</dbReference>
<protein>
    <recommendedName>
        <fullName evidence="12 13">Multifunctional fusion protein</fullName>
    </recommendedName>
    <domain>
        <recommendedName>
            <fullName evidence="13">dITP/XTP pyrophosphatase</fullName>
            <ecNumber evidence="13">3.6.1.66</ecNumber>
        </recommendedName>
        <alternativeName>
            <fullName evidence="13">Non-canonical purine NTP pyrophosphatase</fullName>
        </alternativeName>
        <alternativeName>
            <fullName evidence="13">Non-standard purine NTP pyrophosphatase</fullName>
        </alternativeName>
        <alternativeName>
            <fullName evidence="13">Nucleoside-triphosphate diphosphatase</fullName>
        </alternativeName>
        <alternativeName>
            <fullName evidence="13">Nucleoside-triphosphate pyrophosphatase</fullName>
            <shortName evidence="13">NTPase</shortName>
        </alternativeName>
    </domain>
    <domain>
        <recommendedName>
            <fullName evidence="12">Ribonuclease PH</fullName>
            <shortName evidence="12">RNase PH</shortName>
            <ecNumber evidence="12">2.7.7.56</ecNumber>
        </recommendedName>
        <alternativeName>
            <fullName evidence="12">tRNA nucleotidyltransferase</fullName>
        </alternativeName>
    </domain>
</protein>
<dbReference type="PANTHER" id="PTHR11953">
    <property type="entry name" value="EXOSOME COMPLEX COMPONENT"/>
    <property type="match status" value="1"/>
</dbReference>
<dbReference type="PROSITE" id="PS01277">
    <property type="entry name" value="RIBONUCLEASE_PH"/>
    <property type="match status" value="1"/>
</dbReference>
<evidence type="ECO:0000256" key="14">
    <source>
        <dbReference type="RuleBase" id="RU003781"/>
    </source>
</evidence>
<dbReference type="InterPro" id="IPR018336">
    <property type="entry name" value="RNase_PH_CS"/>
</dbReference>
<comment type="function">
    <text evidence="13">Pyrophosphatase that catalyzes the hydrolysis of nucleoside triphosphates to their monophosphate derivatives, with a high preference for the non-canonical purine nucleotides XTP (xanthosine triphosphate), dITP (deoxyinosine triphosphate) and ITP. Seems to function as a house-cleaning enzyme that removes non-canonical purine nucleotides from the nucleotide pool, thus preventing their incorporation into DNA/RNA and avoiding chromosomal lesions.</text>
</comment>
<feature type="binding site" evidence="12">
    <location>
        <position position="86"/>
    </location>
    <ligand>
        <name>phosphate</name>
        <dbReference type="ChEBI" id="CHEBI:43474"/>
        <note>substrate</note>
    </ligand>
</feature>
<comment type="catalytic activity">
    <reaction evidence="12">
        <text>tRNA(n+1) + phosphate = tRNA(n) + a ribonucleoside 5'-diphosphate</text>
        <dbReference type="Rhea" id="RHEA:10628"/>
        <dbReference type="Rhea" id="RHEA-COMP:17343"/>
        <dbReference type="Rhea" id="RHEA-COMP:17344"/>
        <dbReference type="ChEBI" id="CHEBI:43474"/>
        <dbReference type="ChEBI" id="CHEBI:57930"/>
        <dbReference type="ChEBI" id="CHEBI:173114"/>
        <dbReference type="EC" id="2.7.7.56"/>
    </reaction>
</comment>
<organism evidence="17 18">
    <name type="scientific">Candidatus Enterococcus murrayae</name>
    <dbReference type="NCBI Taxonomy" id="2815321"/>
    <lineage>
        <taxon>Bacteria</taxon>
        <taxon>Bacillati</taxon>
        <taxon>Bacillota</taxon>
        <taxon>Bacilli</taxon>
        <taxon>Lactobacillales</taxon>
        <taxon>Enterococcaceae</taxon>
        <taxon>Enterococcus</taxon>
    </lineage>
</organism>
<dbReference type="GO" id="GO:0009022">
    <property type="term" value="F:tRNA nucleotidyltransferase activity"/>
    <property type="evidence" value="ECO:0007669"/>
    <property type="project" value="UniProtKB-EC"/>
</dbReference>
<evidence type="ECO:0000256" key="5">
    <source>
        <dbReference type="ARBA" id="ARBA00022694"/>
    </source>
</evidence>
<evidence type="ECO:0000256" key="12">
    <source>
        <dbReference type="HAMAP-Rule" id="MF_00564"/>
    </source>
</evidence>
<keyword evidence="7 13" id="KW-0479">Metal-binding</keyword>
<feature type="binding site" evidence="13">
    <location>
        <position position="314"/>
    </location>
    <ligand>
        <name>Mg(2+)</name>
        <dbReference type="ChEBI" id="CHEBI:18420"/>
    </ligand>
</feature>
<comment type="cofactor">
    <cofactor evidence="13">
        <name>Mg(2+)</name>
        <dbReference type="ChEBI" id="CHEBI:18420"/>
    </cofactor>
    <text evidence="13">Binds 1 Mg(2+) ion per subunit.</text>
</comment>
<dbReference type="Pfam" id="PF01138">
    <property type="entry name" value="RNase_PH"/>
    <property type="match status" value="1"/>
</dbReference>
<dbReference type="InterPro" id="IPR020568">
    <property type="entry name" value="Ribosomal_Su5_D2-typ_SF"/>
</dbReference>
<dbReference type="RefSeq" id="WP_207106534.1">
    <property type="nucleotide sequence ID" value="NZ_JAFLVR010000001.1"/>
</dbReference>
<dbReference type="EC" id="2.7.7.56" evidence="12"/>
<dbReference type="HAMAP" id="MF_00564">
    <property type="entry name" value="RNase_PH"/>
    <property type="match status" value="1"/>
</dbReference>
<evidence type="ECO:0000256" key="7">
    <source>
        <dbReference type="ARBA" id="ARBA00022723"/>
    </source>
</evidence>
<evidence type="ECO:0000256" key="6">
    <source>
        <dbReference type="ARBA" id="ARBA00022695"/>
    </source>
</evidence>
<comment type="catalytic activity">
    <reaction evidence="13">
        <text>XTP + H2O = XMP + diphosphate + H(+)</text>
        <dbReference type="Rhea" id="RHEA:28610"/>
        <dbReference type="ChEBI" id="CHEBI:15377"/>
        <dbReference type="ChEBI" id="CHEBI:15378"/>
        <dbReference type="ChEBI" id="CHEBI:33019"/>
        <dbReference type="ChEBI" id="CHEBI:57464"/>
        <dbReference type="ChEBI" id="CHEBI:61314"/>
        <dbReference type="EC" id="3.6.1.66"/>
    </reaction>
</comment>
<dbReference type="NCBIfam" id="NF002698">
    <property type="entry name" value="PRK02491.1"/>
    <property type="match status" value="1"/>
</dbReference>
<comment type="catalytic activity">
    <reaction evidence="13">
        <text>dITP + H2O = dIMP + diphosphate + H(+)</text>
        <dbReference type="Rhea" id="RHEA:28342"/>
        <dbReference type="ChEBI" id="CHEBI:15377"/>
        <dbReference type="ChEBI" id="CHEBI:15378"/>
        <dbReference type="ChEBI" id="CHEBI:33019"/>
        <dbReference type="ChEBI" id="CHEBI:61194"/>
        <dbReference type="ChEBI" id="CHEBI:61382"/>
        <dbReference type="EC" id="3.6.1.66"/>
    </reaction>
</comment>
<comment type="subunit">
    <text evidence="12">Homohexameric ring arranged as a trimer of dimers.</text>
</comment>
<feature type="domain" description="Exoribonuclease phosphorolytic" evidence="16">
    <location>
        <begin position="160"/>
        <end position="219"/>
    </location>
</feature>
<keyword evidence="10 13" id="KW-0460">Magnesium</keyword>
<comment type="similarity">
    <text evidence="13 14">Belongs to the HAM1 NTPase family.</text>
</comment>
<evidence type="ECO:0000313" key="17">
    <source>
        <dbReference type="EMBL" id="MBO0450718.1"/>
    </source>
</evidence>